<dbReference type="InterPro" id="IPR051601">
    <property type="entry name" value="Serine_prot/Carboxylest_S33"/>
</dbReference>
<evidence type="ECO:0000313" key="7">
    <source>
        <dbReference type="Proteomes" id="UP000479691"/>
    </source>
</evidence>
<dbReference type="Proteomes" id="UP000479691">
    <property type="component" value="Unassembled WGS sequence"/>
</dbReference>
<dbReference type="Gene3D" id="3.40.50.1820">
    <property type="entry name" value="alpha/beta hydrolase"/>
    <property type="match status" value="1"/>
</dbReference>
<keyword evidence="2" id="KW-0378">Hydrolase</keyword>
<proteinExistence type="inferred from homology"/>
<dbReference type="InterPro" id="IPR000073">
    <property type="entry name" value="AB_hydrolase_1"/>
</dbReference>
<dbReference type="Proteomes" id="UP000483672">
    <property type="component" value="Unassembled WGS sequence"/>
</dbReference>
<dbReference type="PANTHER" id="PTHR43248:SF25">
    <property type="entry name" value="AB HYDROLASE-1 DOMAIN-CONTAINING PROTEIN-RELATED"/>
    <property type="match status" value="1"/>
</dbReference>
<name>A0A6G1MEQ9_ORBOL</name>
<comment type="caution">
    <text evidence="6">The sequence shown here is derived from an EMBL/GenBank/DDBJ whole genome shotgun (WGS) entry which is preliminary data.</text>
</comment>
<evidence type="ECO:0000313" key="6">
    <source>
        <dbReference type="EMBL" id="KAF3229034.1"/>
    </source>
</evidence>
<dbReference type="Pfam" id="PF08386">
    <property type="entry name" value="Abhydrolase_4"/>
    <property type="match status" value="1"/>
</dbReference>
<dbReference type="EMBL" id="JAABOE010000001">
    <property type="protein sequence ID" value="KAF3192690.1"/>
    <property type="molecule type" value="Genomic_DNA"/>
</dbReference>
<feature type="domain" description="AB hydrolase-1" evidence="3">
    <location>
        <begin position="137"/>
        <end position="336"/>
    </location>
</feature>
<evidence type="ECO:0000256" key="2">
    <source>
        <dbReference type="ARBA" id="ARBA00022801"/>
    </source>
</evidence>
<dbReference type="InterPro" id="IPR029058">
    <property type="entry name" value="AB_hydrolase_fold"/>
</dbReference>
<evidence type="ECO:0000256" key="1">
    <source>
        <dbReference type="ARBA" id="ARBA00010088"/>
    </source>
</evidence>
<dbReference type="Pfam" id="PF00561">
    <property type="entry name" value="Abhydrolase_1"/>
    <property type="match status" value="1"/>
</dbReference>
<dbReference type="GO" id="GO:0016787">
    <property type="term" value="F:hydrolase activity"/>
    <property type="evidence" value="ECO:0007669"/>
    <property type="project" value="UniProtKB-KW"/>
</dbReference>
<feature type="domain" description="Peptidase S33 tripeptidyl aminopeptidase-like C-terminal" evidence="4">
    <location>
        <begin position="532"/>
        <end position="624"/>
    </location>
</feature>
<evidence type="ECO:0000259" key="3">
    <source>
        <dbReference type="Pfam" id="PF00561"/>
    </source>
</evidence>
<dbReference type="AlphaFoldDB" id="A0A6G1MEQ9"/>
<gene>
    <name evidence="6" type="ORF">TWF191_002143</name>
    <name evidence="5" type="ORF">TWF788_000295</name>
</gene>
<evidence type="ECO:0008006" key="9">
    <source>
        <dbReference type="Google" id="ProtNLM"/>
    </source>
</evidence>
<dbReference type="PANTHER" id="PTHR43248">
    <property type="entry name" value="2-SUCCINYL-6-HYDROXY-2,4-CYCLOHEXADIENE-1-CARBOXYLATE SYNTHASE"/>
    <property type="match status" value="1"/>
</dbReference>
<dbReference type="EMBL" id="WIPF01000014">
    <property type="protein sequence ID" value="KAF3229034.1"/>
    <property type="molecule type" value="Genomic_DNA"/>
</dbReference>
<dbReference type="SUPFAM" id="SSF53474">
    <property type="entry name" value="alpha/beta-Hydrolases"/>
    <property type="match status" value="1"/>
</dbReference>
<reference evidence="7 8" key="1">
    <citation type="submission" date="2019-06" db="EMBL/GenBank/DDBJ databases">
        <authorList>
            <person name="Palmer J.M."/>
        </authorList>
    </citation>
    <scope>NUCLEOTIDE SEQUENCE [LARGE SCALE GENOMIC DNA]</scope>
    <source>
        <strain evidence="6 8">TWF191</strain>
        <strain evidence="5 7">TWF788</strain>
    </source>
</reference>
<dbReference type="InterPro" id="IPR013595">
    <property type="entry name" value="Pept_S33_TAP-like_C"/>
</dbReference>
<comment type="similarity">
    <text evidence="1">Belongs to the peptidase S33 family.</text>
</comment>
<protein>
    <recommendedName>
        <fullName evidence="9">Peptidase S33 tripeptidyl aminopeptidase-like C-terminal domain-containing protein</fullName>
    </recommendedName>
</protein>
<sequence>MLLSIYREFELAATNDVVAPKPLVSILIPSLVEEFEGAITVRELTKPWGLKLHLGNAHAHNPFLLKRQAPRERLFENIPATVDLKWYPCSNETTEIPFECARLSVPLDYKRPNNGLRAIIPIIKYPAEKDVPYKGSILINPGGPGGLGSEIVYDVPTARQIRSNIIGPGWDILGFDPRGIGYSVPYGSCDIIPYSVEPERQNATTLFQEPSKLRSRRRATKLPPNNDEVSYGILIPDDPPSWKPQAYQTAFQFNTACQEYVSQYNQAGPHMNTVVVATDMLSIGKALARERNQPEDTTLVNFYGISYGTLLGQYFATLYPNNVGRFLLDGVVDADTWISHSDVNTTVTHVDKAWSLFFSSCFNAGPERCSFYTARNSSGTGKVPVTRNSHSLRDRFNTITSRLNATKYELEGKEYAPVVSSILITLKLLIFNSIYRAHETWPHLSDFFVAAEPILVPNPAEWDLEALQTAFFELQMKMGVTTYAPVTTIPESFTQVSCTDARDIRGVEITPAEEQAWKLASRVGGVSKLGARIQCSQWQIRPSWEWYGPVGGATKTPILFAGTLLDPITPFENSEKARKLFKGAKMFYVDEIAHTAFLTRNTCAFRHALAYFQNGTLPDHNNRCKKEIQPFF</sequence>
<accession>A0A6G1MEQ9</accession>
<evidence type="ECO:0000313" key="8">
    <source>
        <dbReference type="Proteomes" id="UP000483672"/>
    </source>
</evidence>
<evidence type="ECO:0000313" key="5">
    <source>
        <dbReference type="EMBL" id="KAF3192690.1"/>
    </source>
</evidence>
<evidence type="ECO:0000259" key="4">
    <source>
        <dbReference type="Pfam" id="PF08386"/>
    </source>
</evidence>
<organism evidence="6 8">
    <name type="scientific">Orbilia oligospora</name>
    <name type="common">Nematode-trapping fungus</name>
    <name type="synonym">Arthrobotrys oligospora</name>
    <dbReference type="NCBI Taxonomy" id="2813651"/>
    <lineage>
        <taxon>Eukaryota</taxon>
        <taxon>Fungi</taxon>
        <taxon>Dikarya</taxon>
        <taxon>Ascomycota</taxon>
        <taxon>Pezizomycotina</taxon>
        <taxon>Orbiliomycetes</taxon>
        <taxon>Orbiliales</taxon>
        <taxon>Orbiliaceae</taxon>
        <taxon>Orbilia</taxon>
    </lineage>
</organism>